<evidence type="ECO:0000259" key="1">
    <source>
        <dbReference type="PROSITE" id="PS51186"/>
    </source>
</evidence>
<dbReference type="InterPro" id="IPR016181">
    <property type="entry name" value="Acyl_CoA_acyltransferase"/>
</dbReference>
<protein>
    <submittedName>
        <fullName evidence="2">GNAT family protein</fullName>
        <ecNumber evidence="2">2.-.-.-</ecNumber>
    </submittedName>
</protein>
<dbReference type="Pfam" id="PF13302">
    <property type="entry name" value="Acetyltransf_3"/>
    <property type="match status" value="1"/>
</dbReference>
<dbReference type="SUPFAM" id="SSF55729">
    <property type="entry name" value="Acyl-CoA N-acyltransferases (Nat)"/>
    <property type="match status" value="1"/>
</dbReference>
<organism evidence="2 3">
    <name type="scientific">Cohnella silvisoli</name>
    <dbReference type="NCBI Taxonomy" id="2873699"/>
    <lineage>
        <taxon>Bacteria</taxon>
        <taxon>Bacillati</taxon>
        <taxon>Bacillota</taxon>
        <taxon>Bacilli</taxon>
        <taxon>Bacillales</taxon>
        <taxon>Paenibacillaceae</taxon>
        <taxon>Cohnella</taxon>
    </lineage>
</organism>
<evidence type="ECO:0000313" key="3">
    <source>
        <dbReference type="Proteomes" id="UP001493487"/>
    </source>
</evidence>
<dbReference type="GO" id="GO:0016740">
    <property type="term" value="F:transferase activity"/>
    <property type="evidence" value="ECO:0007669"/>
    <property type="project" value="UniProtKB-KW"/>
</dbReference>
<dbReference type="EMBL" id="JASKHM010000013">
    <property type="protein sequence ID" value="MEQ4484963.1"/>
    <property type="molecule type" value="Genomic_DNA"/>
</dbReference>
<keyword evidence="2" id="KW-0808">Transferase</keyword>
<dbReference type="PANTHER" id="PTHR43415:SF3">
    <property type="entry name" value="GNAT-FAMILY ACETYLTRANSFERASE"/>
    <property type="match status" value="1"/>
</dbReference>
<gene>
    <name evidence="2" type="ORF">QJS35_21480</name>
</gene>
<dbReference type="RefSeq" id="WP_232184832.1">
    <property type="nucleotide sequence ID" value="NZ_JAIOAP010000003.1"/>
</dbReference>
<comment type="caution">
    <text evidence="2">The sequence shown here is derived from an EMBL/GenBank/DDBJ whole genome shotgun (WGS) entry which is preliminary data.</text>
</comment>
<reference evidence="2 3" key="1">
    <citation type="journal article" date="2023" name="Genome Announc.">
        <title>Pan-Genome Analyses of the Genus Cohnella and Proposal of the Novel Species Cohnella silvisoli sp. nov., Isolated from Forest Soil.</title>
        <authorList>
            <person name="Wang C."/>
            <person name="Mao L."/>
            <person name="Bao G."/>
            <person name="Zhu H."/>
        </authorList>
    </citation>
    <scope>NUCLEOTIDE SEQUENCE [LARGE SCALE GENOMIC DNA]</scope>
    <source>
        <strain evidence="2 3">NL03-T5-1</strain>
    </source>
</reference>
<dbReference type="PROSITE" id="PS51186">
    <property type="entry name" value="GNAT"/>
    <property type="match status" value="1"/>
</dbReference>
<sequence length="195" mass="22779">MPRVHGKRIMLREYRRDDLPWMRQWVNDPEIVYYLSDIFLYPHPLESTEAYLDSILEGSQDSRGFVIADLSDEAYIGQVNLDSIDWKNRVGRIGIVIASTEYFGLGYGTEAMKLLIKFAFLEMNLNRLELEVYDFNERAIRSYLSCGFQQEGRLRERQYKNGRYVDVIQMGLLRSDWEGQRNGQGDGVGEGKETR</sequence>
<name>A0ABV1KY28_9BACL</name>
<dbReference type="Proteomes" id="UP001493487">
    <property type="component" value="Unassembled WGS sequence"/>
</dbReference>
<dbReference type="Gene3D" id="3.40.630.30">
    <property type="match status" value="1"/>
</dbReference>
<evidence type="ECO:0000313" key="2">
    <source>
        <dbReference type="EMBL" id="MEQ4484963.1"/>
    </source>
</evidence>
<feature type="domain" description="N-acetyltransferase" evidence="1">
    <location>
        <begin position="9"/>
        <end position="175"/>
    </location>
</feature>
<proteinExistence type="predicted"/>
<keyword evidence="3" id="KW-1185">Reference proteome</keyword>
<dbReference type="EC" id="2.-.-.-" evidence="2"/>
<dbReference type="PANTHER" id="PTHR43415">
    <property type="entry name" value="SPERMIDINE N(1)-ACETYLTRANSFERASE"/>
    <property type="match status" value="1"/>
</dbReference>
<accession>A0ABV1KY28</accession>
<dbReference type="InterPro" id="IPR000182">
    <property type="entry name" value="GNAT_dom"/>
</dbReference>